<feature type="domain" description="EamA" evidence="9">
    <location>
        <begin position="157"/>
        <end position="286"/>
    </location>
</feature>
<evidence type="ECO:0000256" key="5">
    <source>
        <dbReference type="ARBA" id="ARBA00022692"/>
    </source>
</evidence>
<keyword evidence="6 8" id="KW-1133">Transmembrane helix</keyword>
<evidence type="ECO:0000256" key="1">
    <source>
        <dbReference type="ARBA" id="ARBA00004651"/>
    </source>
</evidence>
<dbReference type="InterPro" id="IPR004626">
    <property type="entry name" value="RarD"/>
</dbReference>
<dbReference type="InterPro" id="IPR000620">
    <property type="entry name" value="EamA_dom"/>
</dbReference>
<evidence type="ECO:0000256" key="8">
    <source>
        <dbReference type="SAM" id="Phobius"/>
    </source>
</evidence>
<dbReference type="PANTHER" id="PTHR22911:SF137">
    <property type="entry name" value="SOLUTE CARRIER FAMILY 35 MEMBER G2-RELATED"/>
    <property type="match status" value="1"/>
</dbReference>
<protein>
    <submittedName>
        <fullName evidence="10">EamA family transporter RarD</fullName>
    </submittedName>
</protein>
<dbReference type="Proteomes" id="UP000707356">
    <property type="component" value="Unassembled WGS sequence"/>
</dbReference>
<evidence type="ECO:0000313" key="11">
    <source>
        <dbReference type="Proteomes" id="UP000707356"/>
    </source>
</evidence>
<keyword evidence="3" id="KW-0813">Transport</keyword>
<keyword evidence="5 8" id="KW-0812">Transmembrane</keyword>
<dbReference type="EMBL" id="JAHHHV010000075">
    <property type="protein sequence ID" value="MBW4467297.1"/>
    <property type="molecule type" value="Genomic_DNA"/>
</dbReference>
<feature type="transmembrane region" description="Helical" evidence="8">
    <location>
        <begin position="77"/>
        <end position="96"/>
    </location>
</feature>
<dbReference type="Pfam" id="PF00892">
    <property type="entry name" value="EamA"/>
    <property type="match status" value="2"/>
</dbReference>
<feature type="transmembrane region" description="Helical" evidence="8">
    <location>
        <begin position="270"/>
        <end position="289"/>
    </location>
</feature>
<dbReference type="GO" id="GO:0005886">
    <property type="term" value="C:plasma membrane"/>
    <property type="evidence" value="ECO:0007669"/>
    <property type="project" value="UniProtKB-SubCell"/>
</dbReference>
<dbReference type="AlphaFoldDB" id="A0A951U7A3"/>
<dbReference type="PANTHER" id="PTHR22911">
    <property type="entry name" value="ACYL-MALONYL CONDENSING ENZYME-RELATED"/>
    <property type="match status" value="1"/>
</dbReference>
<evidence type="ECO:0000256" key="6">
    <source>
        <dbReference type="ARBA" id="ARBA00022989"/>
    </source>
</evidence>
<feature type="transmembrane region" description="Helical" evidence="8">
    <location>
        <begin position="213"/>
        <end position="233"/>
    </location>
</feature>
<feature type="transmembrane region" description="Helical" evidence="8">
    <location>
        <begin position="245"/>
        <end position="264"/>
    </location>
</feature>
<feature type="transmembrane region" description="Helical" evidence="8">
    <location>
        <begin position="183"/>
        <end position="201"/>
    </location>
</feature>
<comment type="subcellular location">
    <subcellularLocation>
        <location evidence="1">Cell membrane</location>
        <topology evidence="1">Multi-pass membrane protein</topology>
    </subcellularLocation>
</comment>
<keyword evidence="4" id="KW-1003">Cell membrane</keyword>
<evidence type="ECO:0000256" key="4">
    <source>
        <dbReference type="ARBA" id="ARBA00022475"/>
    </source>
</evidence>
<feature type="transmembrane region" description="Helical" evidence="8">
    <location>
        <begin position="108"/>
        <end position="125"/>
    </location>
</feature>
<evidence type="ECO:0000256" key="3">
    <source>
        <dbReference type="ARBA" id="ARBA00022448"/>
    </source>
</evidence>
<evidence type="ECO:0000256" key="2">
    <source>
        <dbReference type="ARBA" id="ARBA00007362"/>
    </source>
</evidence>
<feature type="transmembrane region" description="Helical" evidence="8">
    <location>
        <begin position="44"/>
        <end position="61"/>
    </location>
</feature>
<sequence>MSRFTKPLAGFDAGPLYAILAYGTWGLLPIYWKFFSQVQPVEVLSHRILWSALFLCSLLWLQGRQAEFRAVWQPQKLRALLLTALLLAFNWGLYIYGVNTDRVIETSLGYFINPLVSVLLGLLFLKEQLNRSQQMAVALAAVGVGYFIWQFGAVPWIALALAVSFAFYGLLRKVTQVAPMAGLAVETLLITPLSIAILAYGSSTGTGHWSQSWRLNLLFIGCGVITSMPLLWFNNAAKRLKLATLGFFQYMAPSIQLGLGVFLYREPFTQTHLITFACIWAALVLYTAASLRQQQLASS</sequence>
<dbReference type="SUPFAM" id="SSF103481">
    <property type="entry name" value="Multidrug resistance efflux transporter EmrE"/>
    <property type="match status" value="2"/>
</dbReference>
<dbReference type="InterPro" id="IPR037185">
    <property type="entry name" value="EmrE-like"/>
</dbReference>
<feature type="transmembrane region" description="Helical" evidence="8">
    <location>
        <begin position="132"/>
        <end position="149"/>
    </location>
</feature>
<comment type="caution">
    <text evidence="10">The sequence shown here is derived from an EMBL/GenBank/DDBJ whole genome shotgun (WGS) entry which is preliminary data.</text>
</comment>
<evidence type="ECO:0000313" key="10">
    <source>
        <dbReference type="EMBL" id="MBW4467297.1"/>
    </source>
</evidence>
<name>A0A951U7A3_9CYAN</name>
<accession>A0A951U7A3</accession>
<evidence type="ECO:0000259" key="9">
    <source>
        <dbReference type="Pfam" id="PF00892"/>
    </source>
</evidence>
<reference evidence="10" key="2">
    <citation type="journal article" date="2022" name="Microbiol. Resour. Announc.">
        <title>Metagenome Sequencing to Explore Phylogenomics of Terrestrial Cyanobacteria.</title>
        <authorList>
            <person name="Ward R.D."/>
            <person name="Stajich J.E."/>
            <person name="Johansen J.R."/>
            <person name="Huntemann M."/>
            <person name="Clum A."/>
            <person name="Foster B."/>
            <person name="Foster B."/>
            <person name="Roux S."/>
            <person name="Palaniappan K."/>
            <person name="Varghese N."/>
            <person name="Mukherjee S."/>
            <person name="Reddy T.B.K."/>
            <person name="Daum C."/>
            <person name="Copeland A."/>
            <person name="Chen I.A."/>
            <person name="Ivanova N.N."/>
            <person name="Kyrpides N.C."/>
            <person name="Shapiro N."/>
            <person name="Eloe-Fadrosh E.A."/>
            <person name="Pietrasiak N."/>
        </authorList>
    </citation>
    <scope>NUCLEOTIDE SEQUENCE</scope>
    <source>
        <strain evidence="10">GSE-TBD4-15B</strain>
    </source>
</reference>
<feature type="domain" description="EamA" evidence="9">
    <location>
        <begin position="14"/>
        <end position="145"/>
    </location>
</feature>
<keyword evidence="7 8" id="KW-0472">Membrane</keyword>
<dbReference type="NCBIfam" id="TIGR00688">
    <property type="entry name" value="rarD"/>
    <property type="match status" value="1"/>
</dbReference>
<reference evidence="10" key="1">
    <citation type="submission" date="2021-05" db="EMBL/GenBank/DDBJ databases">
        <authorList>
            <person name="Pietrasiak N."/>
            <person name="Ward R."/>
            <person name="Stajich J.E."/>
            <person name="Kurbessoian T."/>
        </authorList>
    </citation>
    <scope>NUCLEOTIDE SEQUENCE</scope>
    <source>
        <strain evidence="10">GSE-TBD4-15B</strain>
    </source>
</reference>
<feature type="transmembrane region" description="Helical" evidence="8">
    <location>
        <begin position="12"/>
        <end position="32"/>
    </location>
</feature>
<proteinExistence type="inferred from homology"/>
<evidence type="ECO:0000256" key="7">
    <source>
        <dbReference type="ARBA" id="ARBA00023136"/>
    </source>
</evidence>
<comment type="similarity">
    <text evidence="2">Belongs to the EamA transporter family.</text>
</comment>
<organism evidence="10 11">
    <name type="scientific">Pegethrix bostrychoides GSE-TBD4-15B</name>
    <dbReference type="NCBI Taxonomy" id="2839662"/>
    <lineage>
        <taxon>Bacteria</taxon>
        <taxon>Bacillati</taxon>
        <taxon>Cyanobacteriota</taxon>
        <taxon>Cyanophyceae</taxon>
        <taxon>Oculatellales</taxon>
        <taxon>Oculatellaceae</taxon>
        <taxon>Pegethrix</taxon>
    </lineage>
</organism>
<gene>
    <name evidence="10" type="primary">rarD</name>
    <name evidence="10" type="ORF">KME07_17870</name>
</gene>